<dbReference type="Gene3D" id="1.20.1250.20">
    <property type="entry name" value="MFS general substrate transporter like domains"/>
    <property type="match status" value="2"/>
</dbReference>
<dbReference type="OrthoDB" id="6072179at2759"/>
<feature type="transmembrane region" description="Helical" evidence="2">
    <location>
        <begin position="389"/>
        <end position="411"/>
    </location>
</feature>
<keyword evidence="5" id="KW-1185">Reference proteome</keyword>
<proteinExistence type="predicted"/>
<feature type="domain" description="Major facilitator superfamily (MFS) profile" evidence="3">
    <location>
        <begin position="511"/>
        <end position="901"/>
    </location>
</feature>
<evidence type="ECO:0000256" key="2">
    <source>
        <dbReference type="SAM" id="Phobius"/>
    </source>
</evidence>
<feature type="transmembrane region" description="Helical" evidence="2">
    <location>
        <begin position="231"/>
        <end position="249"/>
    </location>
</feature>
<feature type="transmembrane region" description="Helical" evidence="2">
    <location>
        <begin position="721"/>
        <end position="738"/>
    </location>
</feature>
<feature type="transmembrane region" description="Helical" evidence="2">
    <location>
        <begin position="879"/>
        <end position="901"/>
    </location>
</feature>
<dbReference type="Pfam" id="PF07690">
    <property type="entry name" value="MFS_1"/>
    <property type="match status" value="2"/>
</dbReference>
<comment type="subcellular location">
    <subcellularLocation>
        <location evidence="1">Membrane</location>
        <topology evidence="1">Multi-pass membrane protein</topology>
    </subcellularLocation>
</comment>
<sequence length="942" mass="102573">MNKYLEKLTNVTACCHWGLVIVGAYFVLTFLSVGSTCAMGIYYIYIMDKFKVNLTSATVIGALNTAVGHSGAIIAMPFVEKFGERPVMILGGVLNLIGYSVSTFVTSFPVLYATMGIIPGLGISFSRVSIVIAVNRYFQKAKMLSVSFGVVGASVGMLSFPLLIRFLAELYGLNGALLIHAGLCFNIVACGATIFPSKRRQFNKEKSDEDKPLTCGNKETVGFSFCLQPPFIAYMFTNFLFMAALYIPTTQIPKHAVSIGISVNDISLAIAVSGIGNMFGRISFGVLSHRYESHVVKLWIICLTCSGLIMLMVPFSTKVEEFTIFMITYGYFEGASSVGWNISLFNLINLKYYERGISIAYFVAGIGLAVGSPFTAFLSEEFSSNGISYYIGCGMFVLGAFIMIPFASISAKTDNVLPQPKIQNESNSTQTCSSVFQRSGTADFNGKSCFLYNEWVSADVLKLYSDAVGTHGGFAAVFGSKWFADSQTYEMNKYLEKLIKVASCCHWGLVIVGAYFVLTFLSVGSTSAMGIYYIYIMDKFEVNLTSATVIGALNTALGHSGAIIAMPFVEKFGERPVMILGGVLNLIGYSVSIFVTSFPLLYTTMGIIPGLGISFSRVSIVIAVNRYFQKAKMLSVSFGVVGASVGMLSFPLLIRFLAGLYGLNGALLIHAGLSFNLVACGAAIFPTKSKQLVEEKSDGDEQSACCNTQTVDFSFCVQPPYIAYIFTNFLFMAALYIPTTQIPKHAVSIGISVQDISLAIAVSGIGNMFGRISFGVLSHFYEIHVVKLWIICLTCSGLIMLMVPFSTKVEEFMIFMIIYGYFEGASSVGWNISLFNLINLKYYERGISIAYFVAGIGLAVGSPFTAFLNDHFSSHGISYYIGCGMFVLGALIMIPFASISVKKDSLIPPSKTQNEPKVFVFESDSKIDCSKCFPEVQMSTYM</sequence>
<feature type="domain" description="Major facilitator superfamily (MFS) profile" evidence="3">
    <location>
        <begin position="18"/>
        <end position="411"/>
    </location>
</feature>
<dbReference type="InterPro" id="IPR036259">
    <property type="entry name" value="MFS_trans_sf"/>
</dbReference>
<reference evidence="4" key="1">
    <citation type="submission" date="2018-11" db="EMBL/GenBank/DDBJ databases">
        <authorList>
            <person name="Alioto T."/>
            <person name="Alioto T."/>
        </authorList>
    </citation>
    <scope>NUCLEOTIDE SEQUENCE</scope>
</reference>
<evidence type="ECO:0000256" key="1">
    <source>
        <dbReference type="ARBA" id="ARBA00004141"/>
    </source>
</evidence>
<dbReference type="AlphaFoldDB" id="A0A8B6CQJ6"/>
<feature type="transmembrane region" description="Helical" evidence="2">
    <location>
        <begin position="111"/>
        <end position="134"/>
    </location>
</feature>
<comment type="caution">
    <text evidence="4">The sequence shown here is derived from an EMBL/GenBank/DDBJ whole genome shotgun (WGS) entry which is preliminary data.</text>
</comment>
<keyword evidence="2" id="KW-0472">Membrane</keyword>
<dbReference type="InterPro" id="IPR020846">
    <property type="entry name" value="MFS_dom"/>
</dbReference>
<name>A0A8B6CQJ6_MYTGA</name>
<feature type="transmembrane region" description="Helical" evidence="2">
    <location>
        <begin position="812"/>
        <end position="837"/>
    </location>
</feature>
<evidence type="ECO:0000313" key="5">
    <source>
        <dbReference type="Proteomes" id="UP000596742"/>
    </source>
</evidence>
<evidence type="ECO:0000259" key="3">
    <source>
        <dbReference type="PROSITE" id="PS50850"/>
    </source>
</evidence>
<feature type="transmembrane region" description="Helical" evidence="2">
    <location>
        <begin position="146"/>
        <end position="167"/>
    </location>
</feature>
<dbReference type="PANTHER" id="PTHR11360:SF284">
    <property type="entry name" value="EG:103B4.3 PROTEIN-RELATED"/>
    <property type="match status" value="1"/>
</dbReference>
<feature type="transmembrane region" description="Helical" evidence="2">
    <location>
        <begin position="57"/>
        <end position="79"/>
    </location>
</feature>
<evidence type="ECO:0000313" key="4">
    <source>
        <dbReference type="EMBL" id="VDI08495.1"/>
    </source>
</evidence>
<gene>
    <name evidence="4" type="ORF">MGAL_10B080994</name>
</gene>
<feature type="transmembrane region" description="Helical" evidence="2">
    <location>
        <begin position="296"/>
        <end position="316"/>
    </location>
</feature>
<feature type="transmembrane region" description="Helical" evidence="2">
    <location>
        <begin position="359"/>
        <end position="377"/>
    </location>
</feature>
<feature type="transmembrane region" description="Helical" evidence="2">
    <location>
        <begin position="576"/>
        <end position="595"/>
    </location>
</feature>
<feature type="transmembrane region" description="Helical" evidence="2">
    <location>
        <begin position="667"/>
        <end position="686"/>
    </location>
</feature>
<dbReference type="SUPFAM" id="SSF103473">
    <property type="entry name" value="MFS general substrate transporter"/>
    <property type="match status" value="2"/>
</dbReference>
<dbReference type="InterPro" id="IPR050327">
    <property type="entry name" value="Proton-linked_MCT"/>
</dbReference>
<dbReference type="GO" id="GO:0016020">
    <property type="term" value="C:membrane"/>
    <property type="evidence" value="ECO:0007669"/>
    <property type="project" value="UniProtKB-SubCell"/>
</dbReference>
<organism evidence="4 5">
    <name type="scientific">Mytilus galloprovincialis</name>
    <name type="common">Mediterranean mussel</name>
    <dbReference type="NCBI Taxonomy" id="29158"/>
    <lineage>
        <taxon>Eukaryota</taxon>
        <taxon>Metazoa</taxon>
        <taxon>Spiralia</taxon>
        <taxon>Lophotrochozoa</taxon>
        <taxon>Mollusca</taxon>
        <taxon>Bivalvia</taxon>
        <taxon>Autobranchia</taxon>
        <taxon>Pteriomorphia</taxon>
        <taxon>Mytilida</taxon>
        <taxon>Mytiloidea</taxon>
        <taxon>Mytilidae</taxon>
        <taxon>Mytilinae</taxon>
        <taxon>Mytilus</taxon>
    </lineage>
</organism>
<feature type="transmembrane region" description="Helical" evidence="2">
    <location>
        <begin position="20"/>
        <end position="45"/>
    </location>
</feature>
<keyword evidence="2" id="KW-1133">Transmembrane helix</keyword>
<feature type="transmembrane region" description="Helical" evidence="2">
    <location>
        <begin position="601"/>
        <end position="624"/>
    </location>
</feature>
<feature type="transmembrane region" description="Helical" evidence="2">
    <location>
        <begin position="322"/>
        <end position="347"/>
    </location>
</feature>
<dbReference type="Proteomes" id="UP000596742">
    <property type="component" value="Unassembled WGS sequence"/>
</dbReference>
<dbReference type="PROSITE" id="PS50850">
    <property type="entry name" value="MFS"/>
    <property type="match status" value="2"/>
</dbReference>
<feature type="transmembrane region" description="Helical" evidence="2">
    <location>
        <begin position="758"/>
        <end position="781"/>
    </location>
</feature>
<feature type="transmembrane region" description="Helical" evidence="2">
    <location>
        <begin position="173"/>
        <end position="195"/>
    </location>
</feature>
<dbReference type="InterPro" id="IPR011701">
    <property type="entry name" value="MFS"/>
</dbReference>
<feature type="transmembrane region" description="Helical" evidence="2">
    <location>
        <begin position="788"/>
        <end position="806"/>
    </location>
</feature>
<keyword evidence="2" id="KW-0812">Transmembrane</keyword>
<accession>A0A8B6CQJ6</accession>
<dbReference type="GO" id="GO:0008028">
    <property type="term" value="F:monocarboxylic acid transmembrane transporter activity"/>
    <property type="evidence" value="ECO:0007669"/>
    <property type="project" value="TreeGrafter"/>
</dbReference>
<dbReference type="PANTHER" id="PTHR11360">
    <property type="entry name" value="MONOCARBOXYLATE TRANSPORTER"/>
    <property type="match status" value="1"/>
</dbReference>
<dbReference type="EMBL" id="UYJE01002193">
    <property type="protein sequence ID" value="VDI08495.1"/>
    <property type="molecule type" value="Genomic_DNA"/>
</dbReference>
<protein>
    <recommendedName>
        <fullName evidence="3">Major facilitator superfamily (MFS) profile domain-containing protein</fullName>
    </recommendedName>
</protein>
<feature type="transmembrane region" description="Helical" evidence="2">
    <location>
        <begin position="86"/>
        <end position="105"/>
    </location>
</feature>
<feature type="transmembrane region" description="Helical" evidence="2">
    <location>
        <begin position="547"/>
        <end position="569"/>
    </location>
</feature>
<feature type="transmembrane region" description="Helical" evidence="2">
    <location>
        <begin position="849"/>
        <end position="867"/>
    </location>
</feature>
<feature type="transmembrane region" description="Helical" evidence="2">
    <location>
        <begin position="507"/>
        <end position="535"/>
    </location>
</feature>
<feature type="transmembrane region" description="Helical" evidence="2">
    <location>
        <begin position="636"/>
        <end position="661"/>
    </location>
</feature>